<keyword evidence="1" id="KW-0548">Nucleotidyltransferase</keyword>
<keyword evidence="1" id="KW-0695">RNA-directed DNA polymerase</keyword>
<gene>
    <name evidence="1" type="ORF">KPL71_011640</name>
</gene>
<sequence length="853" mass="96121">MCSLASSSSLPWVCIGDFNDLIHLREKWGKHVHPNWKLHGFQEAVADSGLFDLGMSGYQFTWERSRGSEDWFEERLDRALASNSWFHLFPKDKVNSFEASCSYHLPIFLDPAPMVSSPRNKKFRFENNWLYESDCIEIVKDSWVSSVGMPLQNKIESCGSAFFRWGNHFSRDFQAHILDCKKKMASLRDVRAANFSMHPDKSPGPDSMNPAFFQNFWSIVGDDVSAACLNFIHQYVFHIGLNETLLILLPKNLNPDLITEFRPIALCNVIYKIVAKMLASRLKLVLGSIISKSQIIFIPGRSITDNVMISAEVMHYLKRKRQGREGAAALKIDMSKAHDRIECNFLSSIMLKMGFNPDFFNMIMLCVFTVTYKISRDGLEIGPNIPSRGLRQGDPLSPYLFIICAQGLSSLINHYERVGMLHGIKIVRGAPCLTHIFFADDCFIFFKANDQEALIMKAALSLYGAASGQRVNFNKSSISFSTNTNKEVALSICSLLGVQGTVNHGNYLGFPSFISRSKSTVFSYIRERVWKRLQGWNQKLLSRAGKEILLKTVAQALPNYVMNIYLLPMELCREIERVMNSFWWGRKRLGSGGIIWMKWDRMCKLKTHRGIGFKRLHLFNVAMLGKQGWRLLTKPNILVARLFKARYYPNTSFAEARLGSNPNYVWRSILAAHQAILRGSRIQIGGGRQTVIGSAPWLPDKDNDFISSTLPANITSATVDSLMQARKSGFFLPPVPDSSAHGSVCWKMPCAGWHKCNVDAALVRSRGLISFGAVIRLAGGDFIAAKSNILPGRFDPREAEAIGVKEALSWLKKFSFKSVVLEIDSLLVFNALHDKFDYPNGFGTIIANCRALA</sequence>
<name>A0ACB8L509_CITSI</name>
<proteinExistence type="predicted"/>
<evidence type="ECO:0000313" key="2">
    <source>
        <dbReference type="Proteomes" id="UP000829398"/>
    </source>
</evidence>
<keyword evidence="1" id="KW-0808">Transferase</keyword>
<organism evidence="1 2">
    <name type="scientific">Citrus sinensis</name>
    <name type="common">Sweet orange</name>
    <name type="synonym">Citrus aurantium var. sinensis</name>
    <dbReference type="NCBI Taxonomy" id="2711"/>
    <lineage>
        <taxon>Eukaryota</taxon>
        <taxon>Viridiplantae</taxon>
        <taxon>Streptophyta</taxon>
        <taxon>Embryophyta</taxon>
        <taxon>Tracheophyta</taxon>
        <taxon>Spermatophyta</taxon>
        <taxon>Magnoliopsida</taxon>
        <taxon>eudicotyledons</taxon>
        <taxon>Gunneridae</taxon>
        <taxon>Pentapetalae</taxon>
        <taxon>rosids</taxon>
        <taxon>malvids</taxon>
        <taxon>Sapindales</taxon>
        <taxon>Rutaceae</taxon>
        <taxon>Aurantioideae</taxon>
        <taxon>Citrus</taxon>
    </lineage>
</organism>
<evidence type="ECO:0000313" key="1">
    <source>
        <dbReference type="EMBL" id="KAH9768542.1"/>
    </source>
</evidence>
<dbReference type="Proteomes" id="UP000829398">
    <property type="component" value="Chromosome 4"/>
</dbReference>
<reference evidence="2" key="1">
    <citation type="journal article" date="2023" name="Hortic. Res.">
        <title>A chromosome-level phased genome enabling allele-level studies in sweet orange: a case study on citrus Huanglongbing tolerance.</title>
        <authorList>
            <person name="Wu B."/>
            <person name="Yu Q."/>
            <person name="Deng Z."/>
            <person name="Duan Y."/>
            <person name="Luo F."/>
            <person name="Gmitter F. Jr."/>
        </authorList>
    </citation>
    <scope>NUCLEOTIDE SEQUENCE [LARGE SCALE GENOMIC DNA]</scope>
    <source>
        <strain evidence="2">cv. Valencia</strain>
    </source>
</reference>
<comment type="caution">
    <text evidence="1">The sequence shown here is derived from an EMBL/GenBank/DDBJ whole genome shotgun (WGS) entry which is preliminary data.</text>
</comment>
<dbReference type="EMBL" id="CM039173">
    <property type="protein sequence ID" value="KAH9768542.1"/>
    <property type="molecule type" value="Genomic_DNA"/>
</dbReference>
<protein>
    <submittedName>
        <fullName evidence="1">Reverse transcriptase domain-containing protein</fullName>
    </submittedName>
</protein>
<keyword evidence="2" id="KW-1185">Reference proteome</keyword>
<accession>A0ACB8L509</accession>